<protein>
    <submittedName>
        <fullName evidence="1">Uncharacterized protein</fullName>
    </submittedName>
</protein>
<sequence>MELLVIRMLTSLALQERFRRISGVGLEIKTSNLLQGTKKQPWKVHSDRLSGMDRRIAFPKFKSTDIRSHRYNFALLHWRISRVGLEIKTSNLLQGTRKQPWKVHSDRVTVRKIAERFCRIFVKEARISIKGASRALVVKARLLVLRFYSASRVLYHMVRDVLILGTPMRT</sequence>
<keyword evidence="2" id="KW-1185">Reference proteome</keyword>
<accession>A0A0B2W232</accession>
<dbReference type="EMBL" id="JPKZ01000349">
    <property type="protein sequence ID" value="KHN87709.1"/>
    <property type="molecule type" value="Genomic_DNA"/>
</dbReference>
<proteinExistence type="predicted"/>
<name>A0A0B2W232_TOXCA</name>
<dbReference type="AlphaFoldDB" id="A0A0B2W232"/>
<dbReference type="Proteomes" id="UP000031036">
    <property type="component" value="Unassembled WGS sequence"/>
</dbReference>
<organism evidence="1 2">
    <name type="scientific">Toxocara canis</name>
    <name type="common">Canine roundworm</name>
    <dbReference type="NCBI Taxonomy" id="6265"/>
    <lineage>
        <taxon>Eukaryota</taxon>
        <taxon>Metazoa</taxon>
        <taxon>Ecdysozoa</taxon>
        <taxon>Nematoda</taxon>
        <taxon>Chromadorea</taxon>
        <taxon>Rhabditida</taxon>
        <taxon>Spirurina</taxon>
        <taxon>Ascaridomorpha</taxon>
        <taxon>Ascaridoidea</taxon>
        <taxon>Toxocaridae</taxon>
        <taxon>Toxocara</taxon>
    </lineage>
</organism>
<reference evidence="1 2" key="1">
    <citation type="submission" date="2014-11" db="EMBL/GenBank/DDBJ databases">
        <title>Genetic blueprint of the zoonotic pathogen Toxocara canis.</title>
        <authorList>
            <person name="Zhu X.-Q."/>
            <person name="Korhonen P.K."/>
            <person name="Cai H."/>
            <person name="Young N.D."/>
            <person name="Nejsum P."/>
            <person name="von Samson-Himmelstjerna G."/>
            <person name="Boag P.R."/>
            <person name="Tan P."/>
            <person name="Li Q."/>
            <person name="Min J."/>
            <person name="Yang Y."/>
            <person name="Wang X."/>
            <person name="Fang X."/>
            <person name="Hall R.S."/>
            <person name="Hofmann A."/>
            <person name="Sternberg P.W."/>
            <person name="Jex A.R."/>
            <person name="Gasser R.B."/>
        </authorList>
    </citation>
    <scope>NUCLEOTIDE SEQUENCE [LARGE SCALE GENOMIC DNA]</scope>
    <source>
        <strain evidence="1">PN_DK_2014</strain>
    </source>
</reference>
<comment type="caution">
    <text evidence="1">The sequence shown here is derived from an EMBL/GenBank/DDBJ whole genome shotgun (WGS) entry which is preliminary data.</text>
</comment>
<gene>
    <name evidence="1" type="ORF">Tcan_04606</name>
</gene>
<evidence type="ECO:0000313" key="1">
    <source>
        <dbReference type="EMBL" id="KHN87709.1"/>
    </source>
</evidence>
<evidence type="ECO:0000313" key="2">
    <source>
        <dbReference type="Proteomes" id="UP000031036"/>
    </source>
</evidence>